<evidence type="ECO:0000256" key="2">
    <source>
        <dbReference type="ARBA" id="ARBA00023002"/>
    </source>
</evidence>
<sequence>MAFESQVFSWSRIIIASSTTDGRSENESCNRWNEQFGLADGTLRGVRDESSASCVISTGLSFPIFLPFGNANASLIHFKCRQRTDRYQGQPHLAGQGYQVLVVDYEDQQSLRHAVMGVDTIISTVTGPPGLQLLHASVAQGVRRFAPADFEGRPSKRSDSDPLDRDKKLIHRWLDYYRSDTFEPTIFSCGVLYERFGPGGLESQRLGLNTNLSKEGDYIVDVRTMRASAPLYDADYEHIHISMISAQDAARLIVRAIDLPRWPRELCMVGDRMTVWNLCKTVEKVRGIPLVSTTWHTPDTLRDELRLALAYDDIPRQMRACDHLETIHGRYDIPAPGNLRAFQETSDIEPLSFEDWLRAVWANIPIIRS</sequence>
<dbReference type="InterPro" id="IPR036291">
    <property type="entry name" value="NAD(P)-bd_dom_sf"/>
</dbReference>
<dbReference type="EMBL" id="CP042198">
    <property type="protein sequence ID" value="QDS76047.1"/>
    <property type="molecule type" value="Genomic_DNA"/>
</dbReference>
<dbReference type="OrthoDB" id="419598at2759"/>
<keyword evidence="2" id="KW-0560">Oxidoreductase</keyword>
<dbReference type="AlphaFoldDB" id="A0A517LK86"/>
<dbReference type="PANTHER" id="PTHR47706:SF5">
    <property type="entry name" value="ISOFLAVONE REDUCTASE"/>
    <property type="match status" value="1"/>
</dbReference>
<evidence type="ECO:0000259" key="3">
    <source>
        <dbReference type="Pfam" id="PF05368"/>
    </source>
</evidence>
<dbReference type="InterPro" id="IPR051609">
    <property type="entry name" value="NmrA/Isoflavone_reductase-like"/>
</dbReference>
<gene>
    <name evidence="4" type="ORF">FKW77_005445</name>
</gene>
<keyword evidence="5" id="KW-1185">Reference proteome</keyword>
<accession>A0A517LK86</accession>
<dbReference type="PANTHER" id="PTHR47706">
    <property type="entry name" value="NMRA-LIKE FAMILY PROTEIN"/>
    <property type="match status" value="1"/>
</dbReference>
<proteinExistence type="predicted"/>
<organism evidence="4 5">
    <name type="scientific">Venturia effusa</name>
    <dbReference type="NCBI Taxonomy" id="50376"/>
    <lineage>
        <taxon>Eukaryota</taxon>
        <taxon>Fungi</taxon>
        <taxon>Dikarya</taxon>
        <taxon>Ascomycota</taxon>
        <taxon>Pezizomycotina</taxon>
        <taxon>Dothideomycetes</taxon>
        <taxon>Pleosporomycetidae</taxon>
        <taxon>Venturiales</taxon>
        <taxon>Venturiaceae</taxon>
        <taxon>Venturia</taxon>
    </lineage>
</organism>
<evidence type="ECO:0000313" key="4">
    <source>
        <dbReference type="EMBL" id="QDS76047.1"/>
    </source>
</evidence>
<dbReference type="Pfam" id="PF05368">
    <property type="entry name" value="NmrA"/>
    <property type="match status" value="1"/>
</dbReference>
<name>A0A517LK86_9PEZI</name>
<dbReference type="Gene3D" id="3.40.50.720">
    <property type="entry name" value="NAD(P)-binding Rossmann-like Domain"/>
    <property type="match status" value="1"/>
</dbReference>
<dbReference type="InterPro" id="IPR008030">
    <property type="entry name" value="NmrA-like"/>
</dbReference>
<protein>
    <recommendedName>
        <fullName evidence="3">NmrA-like domain-containing protein</fullName>
    </recommendedName>
</protein>
<keyword evidence="1" id="KW-0521">NADP</keyword>
<feature type="domain" description="NmrA-like" evidence="3">
    <location>
        <begin position="92"/>
        <end position="303"/>
    </location>
</feature>
<evidence type="ECO:0000256" key="1">
    <source>
        <dbReference type="ARBA" id="ARBA00022857"/>
    </source>
</evidence>
<evidence type="ECO:0000313" key="5">
    <source>
        <dbReference type="Proteomes" id="UP000316270"/>
    </source>
</evidence>
<dbReference type="Proteomes" id="UP000316270">
    <property type="component" value="Chromosome 14"/>
</dbReference>
<reference evidence="4 5" key="1">
    <citation type="submission" date="2019-07" db="EMBL/GenBank/DDBJ databases">
        <title>Finished genome of Venturia effusa.</title>
        <authorList>
            <person name="Young C.A."/>
            <person name="Cox M.P."/>
            <person name="Ganley A.R.D."/>
            <person name="David W.J."/>
        </authorList>
    </citation>
    <scope>NUCLEOTIDE SEQUENCE [LARGE SCALE GENOMIC DNA]</scope>
    <source>
        <strain evidence="5">albino</strain>
    </source>
</reference>
<dbReference type="SUPFAM" id="SSF51735">
    <property type="entry name" value="NAD(P)-binding Rossmann-fold domains"/>
    <property type="match status" value="1"/>
</dbReference>
<dbReference type="GO" id="GO:0016491">
    <property type="term" value="F:oxidoreductase activity"/>
    <property type="evidence" value="ECO:0007669"/>
    <property type="project" value="UniProtKB-KW"/>
</dbReference>